<dbReference type="AlphaFoldDB" id="A0AAW1U277"/>
<dbReference type="Proteomes" id="UP001431783">
    <property type="component" value="Unassembled WGS sequence"/>
</dbReference>
<feature type="non-terminal residue" evidence="1">
    <location>
        <position position="1"/>
    </location>
</feature>
<evidence type="ECO:0000313" key="1">
    <source>
        <dbReference type="EMBL" id="KAK9876610.1"/>
    </source>
</evidence>
<accession>A0AAW1U277</accession>
<keyword evidence="2" id="KW-1185">Reference proteome</keyword>
<proteinExistence type="predicted"/>
<protein>
    <submittedName>
        <fullName evidence="1">Uncharacterized protein</fullName>
    </submittedName>
</protein>
<organism evidence="1 2">
    <name type="scientific">Henosepilachna vigintioctopunctata</name>
    <dbReference type="NCBI Taxonomy" id="420089"/>
    <lineage>
        <taxon>Eukaryota</taxon>
        <taxon>Metazoa</taxon>
        <taxon>Ecdysozoa</taxon>
        <taxon>Arthropoda</taxon>
        <taxon>Hexapoda</taxon>
        <taxon>Insecta</taxon>
        <taxon>Pterygota</taxon>
        <taxon>Neoptera</taxon>
        <taxon>Endopterygota</taxon>
        <taxon>Coleoptera</taxon>
        <taxon>Polyphaga</taxon>
        <taxon>Cucujiformia</taxon>
        <taxon>Coccinelloidea</taxon>
        <taxon>Coccinellidae</taxon>
        <taxon>Epilachninae</taxon>
        <taxon>Epilachnini</taxon>
        <taxon>Henosepilachna</taxon>
    </lineage>
</organism>
<dbReference type="EMBL" id="JARQZJ010000037">
    <property type="protein sequence ID" value="KAK9876610.1"/>
    <property type="molecule type" value="Genomic_DNA"/>
</dbReference>
<name>A0AAW1U277_9CUCU</name>
<sequence length="113" mass="12686">YECGTRFRNPPILPLMSVENCQFPNFQIEYPPGGRKDVRPEGAQNHSPPFRTGRQVALLVIASFLLSTEKRLACALSDGGRDLMSTPLQGRLRRWGGNANLTAFYCRVGIQKY</sequence>
<evidence type="ECO:0000313" key="2">
    <source>
        <dbReference type="Proteomes" id="UP001431783"/>
    </source>
</evidence>
<gene>
    <name evidence="1" type="ORF">WA026_013988</name>
</gene>
<reference evidence="1 2" key="1">
    <citation type="submission" date="2023-03" db="EMBL/GenBank/DDBJ databases">
        <title>Genome insight into feeding habits of ladybird beetles.</title>
        <authorList>
            <person name="Li H.-S."/>
            <person name="Huang Y.-H."/>
            <person name="Pang H."/>
        </authorList>
    </citation>
    <scope>NUCLEOTIDE SEQUENCE [LARGE SCALE GENOMIC DNA]</scope>
    <source>
        <strain evidence="1">SYSU_2023b</strain>
        <tissue evidence="1">Whole body</tissue>
    </source>
</reference>
<comment type="caution">
    <text evidence="1">The sequence shown here is derived from an EMBL/GenBank/DDBJ whole genome shotgun (WGS) entry which is preliminary data.</text>
</comment>